<feature type="domain" description="ERV/ALR sulfhydryl oxidase" evidence="7">
    <location>
        <begin position="37"/>
        <end position="140"/>
    </location>
</feature>
<evidence type="ECO:0000256" key="2">
    <source>
        <dbReference type="ARBA" id="ARBA00022630"/>
    </source>
</evidence>
<dbReference type="Proteomes" id="UP000027581">
    <property type="component" value="Unassembled WGS sequence"/>
</dbReference>
<keyword evidence="5" id="KW-1015">Disulfide bond</keyword>
<protein>
    <recommendedName>
        <fullName evidence="6">Sulfhydryl oxidase</fullName>
        <ecNumber evidence="6">1.8.3.2</ecNumber>
    </recommendedName>
</protein>
<dbReference type="VEuPathDB" id="PlasmoDB:PRG01_0110600"/>
<dbReference type="PANTHER" id="PTHR12645">
    <property type="entry name" value="ALR/ERV"/>
    <property type="match status" value="1"/>
</dbReference>
<gene>
    <name evidence="8" type="primary">ERV1</name>
    <name evidence="8" type="ORF">PRCDC_0108000</name>
</gene>
<dbReference type="GO" id="GO:0050660">
    <property type="term" value="F:flavin adenine dinucleotide binding"/>
    <property type="evidence" value="ECO:0007669"/>
    <property type="project" value="TreeGrafter"/>
</dbReference>
<evidence type="ECO:0000256" key="4">
    <source>
        <dbReference type="ARBA" id="ARBA00023002"/>
    </source>
</evidence>
<proteinExistence type="predicted"/>
<dbReference type="PANTHER" id="PTHR12645:SF0">
    <property type="entry name" value="FAD-LINKED SULFHYDRYL OXIDASE ALR"/>
    <property type="match status" value="1"/>
</dbReference>
<dbReference type="PhylomeDB" id="A0A060RN03"/>
<keyword evidence="9" id="KW-1185">Reference proteome</keyword>
<dbReference type="GO" id="GO:0016971">
    <property type="term" value="F:flavin-dependent sulfhydryl oxidase activity"/>
    <property type="evidence" value="ECO:0007669"/>
    <property type="project" value="InterPro"/>
</dbReference>
<dbReference type="InterPro" id="IPR017905">
    <property type="entry name" value="ERV/ALR_sulphydryl_oxidase"/>
</dbReference>
<dbReference type="SUPFAM" id="SSF69000">
    <property type="entry name" value="FAD-dependent thiol oxidase"/>
    <property type="match status" value="1"/>
</dbReference>
<dbReference type="InterPro" id="IPR039799">
    <property type="entry name" value="ALR/ERV"/>
</dbReference>
<reference evidence="8" key="2">
    <citation type="submission" date="2014-05" db="EMBL/GenBank/DDBJ databases">
        <title>The genome sequences of chimpanzee malaria parasites reveal the path to human adaptation.</title>
        <authorList>
            <person name="Otto T.D."/>
            <person name="Rayner J.C."/>
            <person name="Boehme U."/>
            <person name="Pain A."/>
            <person name="Spottiswoode N."/>
            <person name="Sanders M."/>
            <person name="Quail M."/>
            <person name="Ollomo B."/>
            <person name="Renaud F."/>
            <person name="Thomas A.W."/>
            <person name="Prugnolle F."/>
            <person name="Conway D.J."/>
            <person name="Newbold C."/>
            <person name="Berriman M."/>
        </authorList>
    </citation>
    <scope>NUCLEOTIDE SEQUENCE [LARGE SCALE GENOMIC DNA]</scope>
    <source>
        <strain evidence="8">CDC</strain>
    </source>
</reference>
<sequence>MSSFMEKCYEESCKKRNKKNESNIKSIYESKKKEKIYPPDRDEIGRASWLILHTISANYPDNPSEYDKIKHTKFFYAFSNLYPCHICKLDLLNILKTYRLNCNNKINFSTFIFNLHNMINQEIGKDLFPCQDIQTIINKYKTVD</sequence>
<dbReference type="InterPro" id="IPR036774">
    <property type="entry name" value="ERV/ALR_sulphydryl_oxid_sf"/>
</dbReference>
<evidence type="ECO:0000256" key="6">
    <source>
        <dbReference type="RuleBase" id="RU371123"/>
    </source>
</evidence>
<dbReference type="EC" id="1.8.3.2" evidence="6"/>
<evidence type="ECO:0000313" key="8">
    <source>
        <dbReference type="EMBL" id="CDO62197.1"/>
    </source>
</evidence>
<name>A0A060RN03_PLARE</name>
<dbReference type="EMBL" id="HG810762">
    <property type="protein sequence ID" value="CDO62197.1"/>
    <property type="molecule type" value="Genomic_DNA"/>
</dbReference>
<keyword evidence="3 6" id="KW-0274">FAD</keyword>
<evidence type="ECO:0000256" key="3">
    <source>
        <dbReference type="ARBA" id="ARBA00022827"/>
    </source>
</evidence>
<dbReference type="AlphaFoldDB" id="A0A060RN03"/>
<comment type="cofactor">
    <cofactor evidence="1 6">
        <name>FAD</name>
        <dbReference type="ChEBI" id="CHEBI:57692"/>
    </cofactor>
</comment>
<evidence type="ECO:0000256" key="1">
    <source>
        <dbReference type="ARBA" id="ARBA00001974"/>
    </source>
</evidence>
<keyword evidence="4 6" id="KW-0560">Oxidoreductase</keyword>
<evidence type="ECO:0000313" key="9">
    <source>
        <dbReference type="Proteomes" id="UP000027581"/>
    </source>
</evidence>
<dbReference type="PROSITE" id="PS51324">
    <property type="entry name" value="ERV_ALR"/>
    <property type="match status" value="1"/>
</dbReference>
<keyword evidence="2 6" id="KW-0285">Flavoprotein</keyword>
<comment type="catalytic activity">
    <reaction evidence="6">
        <text>2 R'C(R)SH + O2 = R'C(R)S-S(R)CR' + H2O2</text>
        <dbReference type="Rhea" id="RHEA:17357"/>
        <dbReference type="ChEBI" id="CHEBI:15379"/>
        <dbReference type="ChEBI" id="CHEBI:16240"/>
        <dbReference type="ChEBI" id="CHEBI:16520"/>
        <dbReference type="ChEBI" id="CHEBI:17412"/>
        <dbReference type="EC" id="1.8.3.2"/>
    </reaction>
</comment>
<dbReference type="GO" id="GO:0005739">
    <property type="term" value="C:mitochondrion"/>
    <property type="evidence" value="ECO:0007669"/>
    <property type="project" value="TreeGrafter"/>
</dbReference>
<evidence type="ECO:0000256" key="5">
    <source>
        <dbReference type="ARBA" id="ARBA00023157"/>
    </source>
</evidence>
<dbReference type="Pfam" id="PF04777">
    <property type="entry name" value="Evr1_Alr"/>
    <property type="match status" value="1"/>
</dbReference>
<accession>A0A060RN03</accession>
<reference evidence="8" key="1">
    <citation type="submission" date="2014-01" db="EMBL/GenBank/DDBJ databases">
        <authorList>
            <person name="Aslett M."/>
        </authorList>
    </citation>
    <scope>NUCLEOTIDE SEQUENCE</scope>
    <source>
        <strain evidence="8">CDC</strain>
    </source>
</reference>
<evidence type="ECO:0000259" key="7">
    <source>
        <dbReference type="PROSITE" id="PS51324"/>
    </source>
</evidence>
<dbReference type="Gene3D" id="1.20.120.310">
    <property type="entry name" value="ERV/ALR sulfhydryl oxidase domain"/>
    <property type="match status" value="1"/>
</dbReference>
<organism evidence="8 9">
    <name type="scientific">Plasmodium reichenowi</name>
    <dbReference type="NCBI Taxonomy" id="5854"/>
    <lineage>
        <taxon>Eukaryota</taxon>
        <taxon>Sar</taxon>
        <taxon>Alveolata</taxon>
        <taxon>Apicomplexa</taxon>
        <taxon>Aconoidasida</taxon>
        <taxon>Haemosporida</taxon>
        <taxon>Plasmodiidae</taxon>
        <taxon>Plasmodium</taxon>
        <taxon>Plasmodium (Laverania)</taxon>
    </lineage>
</organism>
<dbReference type="VEuPathDB" id="PlasmoDB:PRCDC_0108000"/>